<dbReference type="InterPro" id="IPR002110">
    <property type="entry name" value="Ankyrin_rpt"/>
</dbReference>
<dbReference type="PROSITE" id="PS50088">
    <property type="entry name" value="ANK_REPEAT"/>
    <property type="match status" value="1"/>
</dbReference>
<proteinExistence type="predicted"/>
<name>A0A6C0AZG4_9ZZZZ</name>
<reference evidence="2" key="1">
    <citation type="journal article" date="2020" name="Nature">
        <title>Giant virus diversity and host interactions through global metagenomics.</title>
        <authorList>
            <person name="Schulz F."/>
            <person name="Roux S."/>
            <person name="Paez-Espino D."/>
            <person name="Jungbluth S."/>
            <person name="Walsh D.A."/>
            <person name="Denef V.J."/>
            <person name="McMahon K.D."/>
            <person name="Konstantinidis K.T."/>
            <person name="Eloe-Fadrosh E.A."/>
            <person name="Kyrpides N.C."/>
            <person name="Woyke T."/>
        </authorList>
    </citation>
    <scope>NUCLEOTIDE SEQUENCE</scope>
    <source>
        <strain evidence="2">GVMAG-M-3300009182-78</strain>
    </source>
</reference>
<feature type="compositionally biased region" description="Basic residues" evidence="1">
    <location>
        <begin position="339"/>
        <end position="360"/>
    </location>
</feature>
<accession>A0A6C0AZG4</accession>
<feature type="region of interest" description="Disordered" evidence="1">
    <location>
        <begin position="334"/>
        <end position="360"/>
    </location>
</feature>
<dbReference type="PROSITE" id="PS50297">
    <property type="entry name" value="ANK_REP_REGION"/>
    <property type="match status" value="1"/>
</dbReference>
<dbReference type="InterPro" id="IPR036770">
    <property type="entry name" value="Ankyrin_rpt-contain_sf"/>
</dbReference>
<feature type="region of interest" description="Disordered" evidence="1">
    <location>
        <begin position="1"/>
        <end position="20"/>
    </location>
</feature>
<evidence type="ECO:0000256" key="1">
    <source>
        <dbReference type="SAM" id="MobiDB-lite"/>
    </source>
</evidence>
<evidence type="ECO:0000313" key="2">
    <source>
        <dbReference type="EMBL" id="QHS85196.1"/>
    </source>
</evidence>
<dbReference type="SUPFAM" id="SSF48403">
    <property type="entry name" value="Ankyrin repeat"/>
    <property type="match status" value="1"/>
</dbReference>
<dbReference type="Gene3D" id="1.25.40.20">
    <property type="entry name" value="Ankyrin repeat-containing domain"/>
    <property type="match status" value="1"/>
</dbReference>
<sequence length="360" mass="41260">MKSRRFRKNKNKKRTRKNRTMRGGLATLFNAIRERRSDDAMNILQTIHAERPEEEVKQIINRLNGEGYSALSYAIDNRLYDVIMELLRYGADISDLDSDDPSVVNEVNSLWTTAIDNENIPLLELLLQRDDIVTNAWLDYTLHRYENHPNSENGKIIKGMIGNKLDSLGRLPKASANNSTDMNEFLQTWRTSKPIGLVRHTSAVGVQPLSDTRTEVNLDHEVLHGNEEDLLLPNEFDIPVRHEYDPLDRRYVLPQAGLEPGSGETHYIDRAVPIASQRVRTRPWQIGLEHNPNETFWNGGPNWFDRPTPRVNEEEAIPLVPITPRTVEKVDVAVPLGGKKGRSTRSRLKGKGKRRNTRRK</sequence>
<dbReference type="EMBL" id="MN739042">
    <property type="protein sequence ID" value="QHS85196.1"/>
    <property type="molecule type" value="Genomic_DNA"/>
</dbReference>
<dbReference type="AlphaFoldDB" id="A0A6C0AZG4"/>
<organism evidence="2">
    <name type="scientific">viral metagenome</name>
    <dbReference type="NCBI Taxonomy" id="1070528"/>
    <lineage>
        <taxon>unclassified sequences</taxon>
        <taxon>metagenomes</taxon>
        <taxon>organismal metagenomes</taxon>
    </lineage>
</organism>
<protein>
    <submittedName>
        <fullName evidence="2">Uncharacterized protein</fullName>
    </submittedName>
</protein>